<keyword evidence="2" id="KW-1185">Reference proteome</keyword>
<accession>A0ABP0KZ99</accession>
<name>A0ABP0KZ99_9DINO</name>
<dbReference type="EMBL" id="CAXAMN010010469">
    <property type="protein sequence ID" value="CAK9031877.1"/>
    <property type="molecule type" value="Genomic_DNA"/>
</dbReference>
<protein>
    <submittedName>
        <fullName evidence="1">Uncharacterized protein</fullName>
    </submittedName>
</protein>
<sequence length="242" mass="26168">MAASVFAKPEVVHVGERARASLQRQIQTAQEAAGCSWRSLRPESVAITLIAMRSLAFLGARARRKASCHRHLRVQLCAVSEVSGSCKSQKSPMCEVPRRSTCSALLGTVATSAGATEPRQQVAAAMQKLEDLTNPDNFKKIAAGGGDNIRREVGTVGMTSPLFDVDKAFKALAEEAEDPEAYVEVLERFLKALTNADADAYSSIFSMNSAAATSPQVYINKAFEELEIAKTNAKELTRMLKM</sequence>
<comment type="caution">
    <text evidence="1">The sequence shown here is derived from an EMBL/GenBank/DDBJ whole genome shotgun (WGS) entry which is preliminary data.</text>
</comment>
<dbReference type="Proteomes" id="UP001642484">
    <property type="component" value="Unassembled WGS sequence"/>
</dbReference>
<organism evidence="1 2">
    <name type="scientific">Durusdinium trenchii</name>
    <dbReference type="NCBI Taxonomy" id="1381693"/>
    <lineage>
        <taxon>Eukaryota</taxon>
        <taxon>Sar</taxon>
        <taxon>Alveolata</taxon>
        <taxon>Dinophyceae</taxon>
        <taxon>Suessiales</taxon>
        <taxon>Symbiodiniaceae</taxon>
        <taxon>Durusdinium</taxon>
    </lineage>
</organism>
<reference evidence="1 2" key="1">
    <citation type="submission" date="2024-02" db="EMBL/GenBank/DDBJ databases">
        <authorList>
            <person name="Chen Y."/>
            <person name="Shah S."/>
            <person name="Dougan E. K."/>
            <person name="Thang M."/>
            <person name="Chan C."/>
        </authorList>
    </citation>
    <scope>NUCLEOTIDE SEQUENCE [LARGE SCALE GENOMIC DNA]</scope>
</reference>
<proteinExistence type="predicted"/>
<gene>
    <name evidence="1" type="ORF">CCMP2556_LOCUS18462</name>
</gene>
<evidence type="ECO:0000313" key="2">
    <source>
        <dbReference type="Proteomes" id="UP001642484"/>
    </source>
</evidence>
<evidence type="ECO:0000313" key="1">
    <source>
        <dbReference type="EMBL" id="CAK9031877.1"/>
    </source>
</evidence>